<dbReference type="InterPro" id="IPR000569">
    <property type="entry name" value="HECT_dom"/>
</dbReference>
<dbReference type="GO" id="GO:0061630">
    <property type="term" value="F:ubiquitin protein ligase activity"/>
    <property type="evidence" value="ECO:0007669"/>
    <property type="project" value="UniProtKB-EC"/>
</dbReference>
<dbReference type="Gene3D" id="3.30.2410.10">
    <property type="entry name" value="Hect, E3 ligase catalytic domain"/>
    <property type="match status" value="1"/>
</dbReference>
<evidence type="ECO:0000313" key="11">
    <source>
        <dbReference type="WBParaSite" id="EgrG_000633700"/>
    </source>
</evidence>
<dbReference type="GO" id="GO:0016874">
    <property type="term" value="F:ligase activity"/>
    <property type="evidence" value="ECO:0007669"/>
    <property type="project" value="UniProtKB-KW"/>
</dbReference>
<dbReference type="PANTHER" id="PTHR45700">
    <property type="entry name" value="UBIQUITIN-PROTEIN LIGASE E3C"/>
    <property type="match status" value="1"/>
</dbReference>
<comment type="pathway">
    <text evidence="2">Protein modification; protein ubiquitination.</text>
</comment>
<keyword evidence="9" id="KW-0436">Ligase</keyword>
<keyword evidence="4" id="KW-0808">Transferase</keyword>
<dbReference type="GO" id="GO:0006511">
    <property type="term" value="P:ubiquitin-dependent protein catabolic process"/>
    <property type="evidence" value="ECO:0007669"/>
    <property type="project" value="TreeGrafter"/>
</dbReference>
<dbReference type="InterPro" id="IPR000048">
    <property type="entry name" value="IQ_motif_EF-hand-BS"/>
</dbReference>
<keyword evidence="5 6" id="KW-0833">Ubl conjugation pathway</keyword>
<evidence type="ECO:0000313" key="9">
    <source>
        <dbReference type="EMBL" id="CDS18552.1"/>
    </source>
</evidence>
<dbReference type="Gene3D" id="3.90.1750.10">
    <property type="entry name" value="Hect, E3 ligase catalytic domains"/>
    <property type="match status" value="1"/>
</dbReference>
<evidence type="ECO:0000256" key="7">
    <source>
        <dbReference type="SAM" id="MobiDB-lite"/>
    </source>
</evidence>
<sequence>MYSFEGRFKARRQPPYVVEPRNLVQRMQEERRQRARVSRQERAAVMIQAFIRGTQSRRQTNAILSQRSSFLSDEILSFAGDCSDDISCIQSVCMCLRTFAFVSKRCISDSLIIKVAHVLLTPTCTSLYSQWLIQSDMQNLSTITGIIIRFLSFLKNVPPTSPLQYYSPLMAVLKHYLLKQRLACTGQASNQLDRLFLTVCKVGHYFSSVAVFVDHQSYMPDHAHSFDAYIHLPENRDFLYLIRAPFSIYLSSKDALDRSQIAREFIAFAVADVADAAHQEDARLDRSAGSKIPRFIFPLIIVSIPFNLLVNYLYACASGSGDSGFEIPIEGRLQPSLDLLLPFLSGSLPRFLREWRLGSGNLAIQVTRILTWMFSSLIAARCPADGSTTVFSPPFSPLPLSVESESSAEDVGLNSDSETNSVVMLPVASVETRPTDFSGKQEESDDTVSRFTDTWPGQTAEVFDLLEKYLPLLAQAALKEGYETTSETLNGGKPKEVVDCLPVLYSLLAFFRPIAPRPMRILTSTVSKPPQFLHELWTLATTMPTDNGKGRLFDIIASGTMPEIPRTMDKFTGVLLTFLNGLNHRLTLLTDAEVSAEPTDFSGLNIYGFDPSDLLVVGLRLRDLMLGLIDLLYPPRPPARARPGGIYVPVTLREVIERVELQRMSEKGPSASGSSTTASISASGELTDDEEERLRWCLHRWRTLFLATQKVVAQIYGWHRRQQQQQEGWALSLEMAGSVESSEWLRPEVVPDFNNSRTATWMAERYMELKDKNLIRPHLGYFSCLNTNRTENKFASMTFMDWRRMTVILEVPFIFPFWDRVKFFVSMVRHFRLSIQGVPELNYISGVGRARTINMQVRRDHVYEDAFTSLSGSQVSSFHPRFMVTFYNEAGAMEMGIDGGGLCREMLLEVIRQGFDPSRGLFLCNDDHALYPNPDVGALMEDHEAHYTFLGAILSKAIYEGMVVDLQFAPFFLAKIISPNKSLSVDFNHLRSLDRELYRQLCRLKSYEGDVRDLELDFTIVQHVYGKNTVVELKPGGASIPVTNASRVEYINLVANYKLNKQILRQSMAFISGMASVLDLKWLQLFDPEELQIVISGTHVDIDVDDWIQNTQFVGDMTDEHNQKTINLFWAFVRDLAENQKRNLIRFVTASSRPPMFGFGFLHPPFTIQLTSDTSHYPTASTCMNLLKLPIYQTADELKEKFLYVIQANAGFEYS</sequence>
<dbReference type="EC" id="2.3.2.26" evidence="3"/>
<dbReference type="GO" id="GO:0000209">
    <property type="term" value="P:protein polyubiquitination"/>
    <property type="evidence" value="ECO:0007669"/>
    <property type="project" value="InterPro"/>
</dbReference>
<dbReference type="Proteomes" id="UP000492820">
    <property type="component" value="Unassembled WGS sequence"/>
</dbReference>
<feature type="active site" description="Glycyl thioester intermediate" evidence="6">
    <location>
        <position position="1183"/>
    </location>
</feature>
<dbReference type="AlphaFoldDB" id="A0A068WJB1"/>
<feature type="domain" description="HECT" evidence="8">
    <location>
        <begin position="871"/>
        <end position="1215"/>
    </location>
</feature>
<evidence type="ECO:0000256" key="2">
    <source>
        <dbReference type="ARBA" id="ARBA00004906"/>
    </source>
</evidence>
<evidence type="ECO:0000256" key="6">
    <source>
        <dbReference type="PROSITE-ProRule" id="PRU00104"/>
    </source>
</evidence>
<evidence type="ECO:0000259" key="8">
    <source>
        <dbReference type="PROSITE" id="PS50237"/>
    </source>
</evidence>
<reference evidence="9" key="2">
    <citation type="submission" date="2014-06" db="EMBL/GenBank/DDBJ databases">
        <authorList>
            <person name="Aslett M."/>
        </authorList>
    </citation>
    <scope>NUCLEOTIDE SEQUENCE</scope>
</reference>
<feature type="region of interest" description="Disordered" evidence="7">
    <location>
        <begin position="663"/>
        <end position="686"/>
    </location>
</feature>
<dbReference type="PROSITE" id="PS50237">
    <property type="entry name" value="HECT"/>
    <property type="match status" value="1"/>
</dbReference>
<evidence type="ECO:0000313" key="10">
    <source>
        <dbReference type="Proteomes" id="UP000492820"/>
    </source>
</evidence>
<dbReference type="WBParaSite" id="EgrG_000633700">
    <property type="protein sequence ID" value="EgrG_000633700"/>
    <property type="gene ID" value="EgrG_000633700"/>
</dbReference>
<dbReference type="CDD" id="cd00078">
    <property type="entry name" value="HECTc"/>
    <property type="match status" value="1"/>
</dbReference>
<comment type="catalytic activity">
    <reaction evidence="1">
        <text>S-ubiquitinyl-[E2 ubiquitin-conjugating enzyme]-L-cysteine + [acceptor protein]-L-lysine = [E2 ubiquitin-conjugating enzyme]-L-cysteine + N(6)-ubiquitinyl-[acceptor protein]-L-lysine.</text>
        <dbReference type="EC" id="2.3.2.26"/>
    </reaction>
</comment>
<dbReference type="PANTHER" id="PTHR45700:SF2">
    <property type="entry name" value="UBIQUITIN-PROTEIN LIGASE E3C"/>
    <property type="match status" value="1"/>
</dbReference>
<dbReference type="Pfam" id="PF00632">
    <property type="entry name" value="HECT"/>
    <property type="match status" value="1"/>
</dbReference>
<reference evidence="9 10" key="1">
    <citation type="journal article" date="2013" name="Nature">
        <title>The genomes of four tapeworm species reveal adaptations to parasitism.</title>
        <authorList>
            <person name="Tsai I.J."/>
            <person name="Zarowiecki M."/>
            <person name="Holroyd N."/>
            <person name="Garciarrubio A."/>
            <person name="Sanchez-Flores A."/>
            <person name="Brooks K.L."/>
            <person name="Tracey A."/>
            <person name="Bobes R.J."/>
            <person name="Fragoso G."/>
            <person name="Sciutto E."/>
            <person name="Aslett M."/>
            <person name="Beasley H."/>
            <person name="Bennett H.M."/>
            <person name="Cai J."/>
            <person name="Camicia F."/>
            <person name="Clark R."/>
            <person name="Cucher M."/>
            <person name="De Silva N."/>
            <person name="Day T.A."/>
            <person name="Deplazes P."/>
            <person name="Estrada K."/>
            <person name="Fernandez C."/>
            <person name="Holland P.W."/>
            <person name="Hou J."/>
            <person name="Hu S."/>
            <person name="Huckvale T."/>
            <person name="Hung S.S."/>
            <person name="Kamenetzky L."/>
            <person name="Keane J.A."/>
            <person name="Kiss F."/>
            <person name="Koziol U."/>
            <person name="Lambert O."/>
            <person name="Liu K."/>
            <person name="Luo X."/>
            <person name="Luo Y."/>
            <person name="Macchiaroli N."/>
            <person name="Nichol S."/>
            <person name="Paps J."/>
            <person name="Parkinson J."/>
            <person name="Pouchkina-Stantcheva N."/>
            <person name="Riddiford N."/>
            <person name="Rosenzvit M."/>
            <person name="Salinas G."/>
            <person name="Wasmuth J.D."/>
            <person name="Zamanian M."/>
            <person name="Zheng Y."/>
            <person name="Cai X."/>
            <person name="Soberon X."/>
            <person name="Olson P.D."/>
            <person name="Laclette J.P."/>
            <person name="Brehm K."/>
            <person name="Berriman M."/>
            <person name="Garciarrubio A."/>
            <person name="Bobes R.J."/>
            <person name="Fragoso G."/>
            <person name="Sanchez-Flores A."/>
            <person name="Estrada K."/>
            <person name="Cevallos M.A."/>
            <person name="Morett E."/>
            <person name="Gonzalez V."/>
            <person name="Portillo T."/>
            <person name="Ochoa-Leyva A."/>
            <person name="Jose M.V."/>
            <person name="Sciutto E."/>
            <person name="Landa A."/>
            <person name="Jimenez L."/>
            <person name="Valdes V."/>
            <person name="Carrero J.C."/>
            <person name="Larralde C."/>
            <person name="Morales-Montor J."/>
            <person name="Limon-Lason J."/>
            <person name="Soberon X."/>
            <person name="Laclette J.P."/>
        </authorList>
    </citation>
    <scope>NUCLEOTIDE SEQUENCE [LARGE SCALE GENOMIC DNA]</scope>
</reference>
<name>A0A068WJB1_ECHGR</name>
<evidence type="ECO:0000256" key="3">
    <source>
        <dbReference type="ARBA" id="ARBA00012485"/>
    </source>
</evidence>
<evidence type="ECO:0000256" key="4">
    <source>
        <dbReference type="ARBA" id="ARBA00022679"/>
    </source>
</evidence>
<proteinExistence type="predicted"/>
<feature type="compositionally biased region" description="Low complexity" evidence="7">
    <location>
        <begin position="670"/>
        <end position="684"/>
    </location>
</feature>
<dbReference type="FunFam" id="3.30.2160.10:FF:000002">
    <property type="entry name" value="Putative Ubiquitin-protein ligase E3C"/>
    <property type="match status" value="1"/>
</dbReference>
<dbReference type="Gene3D" id="3.30.2160.10">
    <property type="entry name" value="Hect, E3 ligase catalytic domain"/>
    <property type="match status" value="1"/>
</dbReference>
<accession>A0A068WJB1</accession>
<dbReference type="EMBL" id="LK028578">
    <property type="protein sequence ID" value="CDS18552.1"/>
    <property type="molecule type" value="Genomic_DNA"/>
</dbReference>
<dbReference type="OrthoDB" id="8068875at2759"/>
<organism evidence="9">
    <name type="scientific">Echinococcus granulosus</name>
    <name type="common">Hydatid tapeworm</name>
    <dbReference type="NCBI Taxonomy" id="6210"/>
    <lineage>
        <taxon>Eukaryota</taxon>
        <taxon>Metazoa</taxon>
        <taxon>Spiralia</taxon>
        <taxon>Lophotrochozoa</taxon>
        <taxon>Platyhelminthes</taxon>
        <taxon>Cestoda</taxon>
        <taxon>Eucestoda</taxon>
        <taxon>Cyclophyllidea</taxon>
        <taxon>Taeniidae</taxon>
        <taxon>Echinococcus</taxon>
        <taxon>Echinococcus granulosus group</taxon>
    </lineage>
</organism>
<dbReference type="SMART" id="SM00119">
    <property type="entry name" value="HECTc"/>
    <property type="match status" value="1"/>
</dbReference>
<protein>
    <recommendedName>
        <fullName evidence="3">HECT-type E3 ubiquitin transferase</fullName>
        <ecNumber evidence="3">2.3.2.26</ecNumber>
    </recommendedName>
</protein>
<evidence type="ECO:0000256" key="1">
    <source>
        <dbReference type="ARBA" id="ARBA00000885"/>
    </source>
</evidence>
<dbReference type="SUPFAM" id="SSF56204">
    <property type="entry name" value="Hect, E3 ligase catalytic domain"/>
    <property type="match status" value="1"/>
</dbReference>
<dbReference type="PROSITE" id="PS50096">
    <property type="entry name" value="IQ"/>
    <property type="match status" value="1"/>
</dbReference>
<dbReference type="SMART" id="SM00015">
    <property type="entry name" value="IQ"/>
    <property type="match status" value="1"/>
</dbReference>
<dbReference type="InterPro" id="IPR035983">
    <property type="entry name" value="Hect_E3_ubiquitin_ligase"/>
</dbReference>
<gene>
    <name evidence="11" type="primary">EGR_02855</name>
    <name evidence="9" type="ORF">EgrG_000633700</name>
</gene>
<reference evidence="11" key="3">
    <citation type="submission" date="2020-10" db="UniProtKB">
        <authorList>
            <consortium name="WormBaseParasite"/>
        </authorList>
    </citation>
    <scope>IDENTIFICATION</scope>
</reference>
<evidence type="ECO:0000256" key="5">
    <source>
        <dbReference type="ARBA" id="ARBA00022786"/>
    </source>
</evidence>
<dbReference type="InterPro" id="IPR044611">
    <property type="entry name" value="E3A/B/C-like"/>
</dbReference>